<organism evidence="3">
    <name type="scientific">Salix viminalis</name>
    <name type="common">Common osier</name>
    <name type="synonym">Basket willow</name>
    <dbReference type="NCBI Taxonomy" id="40686"/>
    <lineage>
        <taxon>Eukaryota</taxon>
        <taxon>Viridiplantae</taxon>
        <taxon>Streptophyta</taxon>
        <taxon>Embryophyta</taxon>
        <taxon>Tracheophyta</taxon>
        <taxon>Spermatophyta</taxon>
        <taxon>Magnoliopsida</taxon>
        <taxon>eudicotyledons</taxon>
        <taxon>Gunneridae</taxon>
        <taxon>Pentapetalae</taxon>
        <taxon>rosids</taxon>
        <taxon>fabids</taxon>
        <taxon>Malpighiales</taxon>
        <taxon>Salicaceae</taxon>
        <taxon>Saliceae</taxon>
        <taxon>Salix</taxon>
    </lineage>
</organism>
<evidence type="ECO:0000256" key="1">
    <source>
        <dbReference type="SAM" id="MobiDB-lite"/>
    </source>
</evidence>
<feature type="compositionally biased region" description="Polar residues" evidence="1">
    <location>
        <begin position="34"/>
        <end position="56"/>
    </location>
</feature>
<keyword evidence="2" id="KW-1133">Transmembrane helix</keyword>
<keyword evidence="2" id="KW-0472">Membrane</keyword>
<protein>
    <submittedName>
        <fullName evidence="3">Uncharacterized protein</fullName>
    </submittedName>
</protein>
<evidence type="ECO:0000256" key="2">
    <source>
        <dbReference type="SAM" id="Phobius"/>
    </source>
</evidence>
<gene>
    <name evidence="3" type="ORF">SVIM_LOCUS116905</name>
</gene>
<sequence length="88" mass="9796">MKGEKKVNAIRSGIVVIGALALVSSPFSLKPNKTRNNNSSLSTVKKPQSTTNNNNPRWREKKIGKRVMKRTGGMLGLEGKKWLKIFVM</sequence>
<dbReference type="AlphaFoldDB" id="A0A6N2L4T3"/>
<evidence type="ECO:0000313" key="3">
    <source>
        <dbReference type="EMBL" id="VFU30338.1"/>
    </source>
</evidence>
<feature type="region of interest" description="Disordered" evidence="1">
    <location>
        <begin position="31"/>
        <end position="57"/>
    </location>
</feature>
<keyword evidence="2" id="KW-0812">Transmembrane</keyword>
<name>A0A6N2L4T3_SALVM</name>
<reference evidence="3" key="1">
    <citation type="submission" date="2019-03" db="EMBL/GenBank/DDBJ databases">
        <authorList>
            <person name="Mank J."/>
            <person name="Almeida P."/>
        </authorList>
    </citation>
    <scope>NUCLEOTIDE SEQUENCE</scope>
    <source>
        <strain evidence="3">78183</strain>
    </source>
</reference>
<proteinExistence type="predicted"/>
<dbReference type="EMBL" id="CAADRP010000602">
    <property type="protein sequence ID" value="VFU30338.1"/>
    <property type="molecule type" value="Genomic_DNA"/>
</dbReference>
<feature type="transmembrane region" description="Helical" evidence="2">
    <location>
        <begin position="12"/>
        <end position="29"/>
    </location>
</feature>
<accession>A0A6N2L4T3</accession>